<evidence type="ECO:0000313" key="3">
    <source>
        <dbReference type="Proteomes" id="UP000594262"/>
    </source>
</evidence>
<dbReference type="OrthoDB" id="6778457at2759"/>
<dbReference type="PANTHER" id="PTHR33480">
    <property type="entry name" value="SET DOMAIN-CONTAINING PROTEIN-RELATED"/>
    <property type="match status" value="1"/>
</dbReference>
<accession>A0A7M5XFX4</accession>
<protein>
    <submittedName>
        <fullName evidence="2">Uncharacterized protein</fullName>
    </submittedName>
</protein>
<dbReference type="Proteomes" id="UP000594262">
    <property type="component" value="Unplaced"/>
</dbReference>
<proteinExistence type="predicted"/>
<feature type="region of interest" description="Disordered" evidence="1">
    <location>
        <begin position="128"/>
        <end position="517"/>
    </location>
</feature>
<feature type="compositionally biased region" description="Acidic residues" evidence="1">
    <location>
        <begin position="482"/>
        <end position="492"/>
    </location>
</feature>
<feature type="region of interest" description="Disordered" evidence="1">
    <location>
        <begin position="620"/>
        <end position="682"/>
    </location>
</feature>
<feature type="compositionally biased region" description="Basic and acidic residues" evidence="1">
    <location>
        <begin position="296"/>
        <end position="383"/>
    </location>
</feature>
<dbReference type="EnsemblMetazoa" id="CLYHEMT022389.1">
    <property type="protein sequence ID" value="CLYHEMP022389.1"/>
    <property type="gene ID" value="CLYHEMG022389"/>
</dbReference>
<feature type="compositionally biased region" description="Basic and acidic residues" evidence="1">
    <location>
        <begin position="396"/>
        <end position="458"/>
    </location>
</feature>
<name>A0A7M5XFX4_9CNID</name>
<keyword evidence="3" id="KW-1185">Reference proteome</keyword>
<feature type="compositionally biased region" description="Acidic residues" evidence="1">
    <location>
        <begin position="385"/>
        <end position="395"/>
    </location>
</feature>
<feature type="compositionally biased region" description="Basic and acidic residues" evidence="1">
    <location>
        <begin position="465"/>
        <end position="480"/>
    </location>
</feature>
<dbReference type="AlphaFoldDB" id="A0A7M5XFX4"/>
<sequence length="878" mass="102422">MENKPPRLCLFATKTIEVYDEIQYFYGKFDQPWYHTQEMQQIEVEHNGENFPQMTKKDENQYPKIKSQMILNQHLKTQAEEEGLVHFDIIADDEKDLIDLTSDRDDMSDIFTPEIVSKMKEDVLKSEELQKDQESLQSEKLHNDDKSQKKELSKEGNSQKDEKLLNAKESPKHGESWKDEKLQHSQESPKNEGSSKEEKLQHGEESPKDEKLHKDDESPKEELPKDEESLKDDKSLKDKQLRTNEKPLEQKDLQKTDGSPKDDKLQKDEKLPNEEKFQKVEHKQELVEDSDDDRDEMFVLDKSDVWSNMHKDDEPPKEELPKDEESLKDDKSLKDKQLRKNEKPLEQKDLQKTDGSPKDDKLQKDEKLPNEEEFRKVEHKQELIENSDADSDEMFVLDKSDVWSNIHKDDESPKEELPKDKESLKDDKSSEDKQLRKNEKPLEQKDLQKTDGSPKDNKFQNNEKLPNEEKFRNVKHKQELTENSDADSDELFVLDKADVWSNNDTGNTRRSSRKRKKTISYKGMELEHDGLETFGDPDFIPFEDELQVDAVVNPDDALERAIAKMNELCAQFEKEDEYRASSPVDEMLIKNDSAIGLGSSIGEIIDTSADEQEISIREEEQDIGQIQDKNNENHERNIEKQRENDEKQGAGAEKQGAIAERKDDKDGKKKKKKKPKRPCPYGCVRKQSVLSRHLKLQHKDEPAIIQILAKPKELQNKLFDNLKKEGIFKYNQKEMLKDNPCYMRERRSKDSAKIITANDIVVCSECKGTYSKSFKARHQIECGKTGGKVMIPMIPVKDMIVTEYPADFKDVINKMKLDEISNWPKLTIYINRCARIFNGNKCKSEKMQEVETRVRSHMRLLSRLLLKFIESFGYSKQI</sequence>
<organism evidence="2 3">
    <name type="scientific">Clytia hemisphaerica</name>
    <dbReference type="NCBI Taxonomy" id="252671"/>
    <lineage>
        <taxon>Eukaryota</taxon>
        <taxon>Metazoa</taxon>
        <taxon>Cnidaria</taxon>
        <taxon>Hydrozoa</taxon>
        <taxon>Hydroidolina</taxon>
        <taxon>Leptothecata</taxon>
        <taxon>Obeliida</taxon>
        <taxon>Clytiidae</taxon>
        <taxon>Clytia</taxon>
    </lineage>
</organism>
<reference evidence="2" key="1">
    <citation type="submission" date="2021-01" db="UniProtKB">
        <authorList>
            <consortium name="EnsemblMetazoa"/>
        </authorList>
    </citation>
    <scope>IDENTIFICATION</scope>
</reference>
<feature type="compositionally biased region" description="Basic residues" evidence="1">
    <location>
        <begin position="668"/>
        <end position="677"/>
    </location>
</feature>
<evidence type="ECO:0000256" key="1">
    <source>
        <dbReference type="SAM" id="MobiDB-lite"/>
    </source>
</evidence>
<evidence type="ECO:0000313" key="2">
    <source>
        <dbReference type="EnsemblMetazoa" id="CLYHEMP022389.1"/>
    </source>
</evidence>
<feature type="compositionally biased region" description="Basic and acidic residues" evidence="1">
    <location>
        <begin position="128"/>
        <end position="286"/>
    </location>
</feature>
<dbReference type="PANTHER" id="PTHR33480:SF1">
    <property type="entry name" value="TYR RECOMBINASE DOMAIN-CONTAINING PROTEIN"/>
    <property type="match status" value="1"/>
</dbReference>
<feature type="compositionally biased region" description="Basic and acidic residues" evidence="1">
    <location>
        <begin position="629"/>
        <end position="648"/>
    </location>
</feature>